<evidence type="ECO:0000259" key="1">
    <source>
        <dbReference type="Pfam" id="PF13304"/>
    </source>
</evidence>
<dbReference type="SUPFAM" id="SSF52540">
    <property type="entry name" value="P-loop containing nucleoside triphosphate hydrolases"/>
    <property type="match status" value="1"/>
</dbReference>
<dbReference type="Pfam" id="PF13304">
    <property type="entry name" value="AAA_21"/>
    <property type="match status" value="1"/>
</dbReference>
<organism evidence="2 3">
    <name type="scientific">Arcicella rigui</name>
    <dbReference type="NCBI Taxonomy" id="797020"/>
    <lineage>
        <taxon>Bacteria</taxon>
        <taxon>Pseudomonadati</taxon>
        <taxon>Bacteroidota</taxon>
        <taxon>Cytophagia</taxon>
        <taxon>Cytophagales</taxon>
        <taxon>Flectobacillaceae</taxon>
        <taxon>Arcicella</taxon>
    </lineage>
</organism>
<sequence>MVKEVRIQNYKSVQDLTLELGRVNILIGANGCGKSNILEAIAFGSAAAEDKLGKEFLSARGIRVTEPAWMKSGFYRTINQPINIDFNIAGEITEIEINNVNSFFSGWSSKVKDKFTASAKELMESLMNDPIHKEILSKIKSGEIKIDEEKTKTVLEDSATRMKPLLSLLYQDISNFLIYAPENTFLRKFEEESQIEPLGIRGEGLFKLLSVMSHETPEEFHEIIENLELIDWFEGFEIPKDLVFTERRIRIKDRFLEEGLQYFDQRSANEGFLFLMFYFALFISKYTPKFFAIDNIDTSLNPKLCSELIKILSKLAKKHDKQVIFTTHNPAVLDGLNLNDDEQRLLVVSRNKDGHTKTKRVLPIATPEGEIPVRLSEQFMRGYIGGLPKNF</sequence>
<dbReference type="PANTHER" id="PTHR43581">
    <property type="entry name" value="ATP/GTP PHOSPHATASE"/>
    <property type="match status" value="1"/>
</dbReference>
<dbReference type="InterPro" id="IPR014555">
    <property type="entry name" value="RecF-like"/>
</dbReference>
<dbReference type="InterPro" id="IPR051396">
    <property type="entry name" value="Bact_Antivir_Def_Nuclease"/>
</dbReference>
<proteinExistence type="predicted"/>
<reference evidence="2 3" key="1">
    <citation type="submission" date="2023-12" db="EMBL/GenBank/DDBJ databases">
        <title>Novel species of the genus Arcicella isolated from rivers.</title>
        <authorList>
            <person name="Lu H."/>
        </authorList>
    </citation>
    <scope>NUCLEOTIDE SEQUENCE [LARGE SCALE GENOMIC DNA]</scope>
    <source>
        <strain evidence="2 3">KCTC 23307</strain>
    </source>
</reference>
<protein>
    <submittedName>
        <fullName evidence="2">AAA family ATPase</fullName>
    </submittedName>
</protein>
<comment type="caution">
    <text evidence="2">The sequence shown here is derived from an EMBL/GenBank/DDBJ whole genome shotgun (WGS) entry which is preliminary data.</text>
</comment>
<dbReference type="Gene3D" id="3.40.50.300">
    <property type="entry name" value="P-loop containing nucleotide triphosphate hydrolases"/>
    <property type="match status" value="1"/>
</dbReference>
<dbReference type="PANTHER" id="PTHR43581:SF4">
    <property type="entry name" value="ATP_GTP PHOSPHATASE"/>
    <property type="match status" value="1"/>
</dbReference>
<evidence type="ECO:0000313" key="2">
    <source>
        <dbReference type="EMBL" id="MEA5140925.1"/>
    </source>
</evidence>
<dbReference type="RefSeq" id="WP_323298082.1">
    <property type="nucleotide sequence ID" value="NZ_JAYFUM010000022.1"/>
</dbReference>
<name>A0ABU5QDJ7_9BACT</name>
<dbReference type="Proteomes" id="UP001302949">
    <property type="component" value="Unassembled WGS sequence"/>
</dbReference>
<dbReference type="InterPro" id="IPR003959">
    <property type="entry name" value="ATPase_AAA_core"/>
</dbReference>
<accession>A0ABU5QDJ7</accession>
<dbReference type="PIRSF" id="PIRSF029347">
    <property type="entry name" value="RecF"/>
    <property type="match status" value="1"/>
</dbReference>
<gene>
    <name evidence="2" type="ORF">VB248_17370</name>
</gene>
<dbReference type="EMBL" id="JAYFUM010000022">
    <property type="protein sequence ID" value="MEA5140925.1"/>
    <property type="molecule type" value="Genomic_DNA"/>
</dbReference>
<feature type="domain" description="ATPase AAA-type core" evidence="1">
    <location>
        <begin position="23"/>
        <end position="334"/>
    </location>
</feature>
<evidence type="ECO:0000313" key="3">
    <source>
        <dbReference type="Proteomes" id="UP001302949"/>
    </source>
</evidence>
<dbReference type="InterPro" id="IPR027417">
    <property type="entry name" value="P-loop_NTPase"/>
</dbReference>
<keyword evidence="3" id="KW-1185">Reference proteome</keyword>